<sequence length="560" mass="62156">MSILTNLFGSVSLRKVRSSRRNPSVAPMSLREQFSMNRGHHNHSGREVSPQSAMVIYFGSQTGRSEALANRLNQSALKYGYVCAIKDLYKFDPDDFVKESIAIFIVSTYINGGATDNAAHFNFWINAQTEAESAKKNILRAQQYAVFASGDSKYADTFNQFGIAIDNKMHLLGAKRILPCGMGDANTNLDMDYATWEGSLWQAIGTHNLSLSLIENARLSKRRMLPTDTKLQFSVIEVLQPRSIDFGTRLKKQEKAKNHIASNSVFFDAPPLILDSVDYVVSDPKSAVLRVDLTIDDPTKWTYQGADTLVLYPENSLATAEAIATALKFKLSQYVQLIPVANVPFKHPFPSPCTVQDILTKYYECATVSQAVIKNLAQYSKETKDNDLLNQLASDSIMYKTKVSDTKLSLVGLLKLCPSIEISLEVFLHVIPFMQPRYFTIASLHQLALATVSLCIRVPPKEVFNDIEHHGGLIGGYFTDLSIKKEKAIAYAQKSKTSLGTTVDTSQHCVQALVFPSKFRVGPADCPMIMIATSSGFAPMRALLQERLVSTSKLQLLIHL</sequence>
<evidence type="ECO:0000256" key="8">
    <source>
        <dbReference type="ARBA" id="ARBA00023797"/>
    </source>
</evidence>
<dbReference type="AlphaFoldDB" id="A0A1W0AB09"/>
<reference evidence="10 11" key="1">
    <citation type="journal article" date="2014" name="Genome Biol. Evol.">
        <title>The secreted proteins of Achlya hypogyna and Thraustotheca clavata identify the ancestral oomycete secretome and reveal gene acquisitions by horizontal gene transfer.</title>
        <authorList>
            <person name="Misner I."/>
            <person name="Blouin N."/>
            <person name="Leonard G."/>
            <person name="Richards T.A."/>
            <person name="Lane C.E."/>
        </authorList>
    </citation>
    <scope>NUCLEOTIDE SEQUENCE [LARGE SCALE GENOMIC DNA]</scope>
    <source>
        <strain evidence="10 11">ATCC 34112</strain>
    </source>
</reference>
<keyword evidence="3" id="KW-0285">Flavoprotein</keyword>
<dbReference type="SUPFAM" id="SSF52343">
    <property type="entry name" value="Ferredoxin reductase-like, C-terminal NADP-linked domain"/>
    <property type="match status" value="1"/>
</dbReference>
<name>A0A1W0AB09_9STRA</name>
<gene>
    <name evidence="10" type="ORF">THRCLA_00541</name>
</gene>
<evidence type="ECO:0000256" key="4">
    <source>
        <dbReference type="ARBA" id="ARBA00022643"/>
    </source>
</evidence>
<protein>
    <recommendedName>
        <fullName evidence="8">NADPH--hemoprotein reductase</fullName>
        <ecNumber evidence="8">1.6.2.4</ecNumber>
    </recommendedName>
</protein>
<accession>A0A1W0AB09</accession>
<evidence type="ECO:0000256" key="3">
    <source>
        <dbReference type="ARBA" id="ARBA00022630"/>
    </source>
</evidence>
<dbReference type="PRINTS" id="PR00369">
    <property type="entry name" value="FLAVODOXIN"/>
</dbReference>
<proteinExistence type="predicted"/>
<dbReference type="PANTHER" id="PTHR19384:SF17">
    <property type="entry name" value="NADPH--CYTOCHROME P450 REDUCTASE"/>
    <property type="match status" value="1"/>
</dbReference>
<evidence type="ECO:0000256" key="7">
    <source>
        <dbReference type="ARBA" id="ARBA00023002"/>
    </source>
</evidence>
<dbReference type="STRING" id="74557.A0A1W0AB09"/>
<dbReference type="SUPFAM" id="SSF52218">
    <property type="entry name" value="Flavoproteins"/>
    <property type="match status" value="1"/>
</dbReference>
<evidence type="ECO:0000256" key="5">
    <source>
        <dbReference type="ARBA" id="ARBA00022827"/>
    </source>
</evidence>
<evidence type="ECO:0000256" key="2">
    <source>
        <dbReference type="ARBA" id="ARBA00001974"/>
    </source>
</evidence>
<dbReference type="EC" id="1.6.2.4" evidence="8"/>
<dbReference type="InterPro" id="IPR029039">
    <property type="entry name" value="Flavoprotein-like_sf"/>
</dbReference>
<dbReference type="Proteomes" id="UP000243217">
    <property type="component" value="Unassembled WGS sequence"/>
</dbReference>
<dbReference type="SUPFAM" id="SSF63380">
    <property type="entry name" value="Riboflavin synthase domain-like"/>
    <property type="match status" value="1"/>
</dbReference>
<dbReference type="InterPro" id="IPR001094">
    <property type="entry name" value="Flavdoxin-like"/>
</dbReference>
<dbReference type="Gene3D" id="2.40.30.10">
    <property type="entry name" value="Translation factors"/>
    <property type="match status" value="1"/>
</dbReference>
<dbReference type="GO" id="GO:0010181">
    <property type="term" value="F:FMN binding"/>
    <property type="evidence" value="ECO:0007669"/>
    <property type="project" value="InterPro"/>
</dbReference>
<evidence type="ECO:0000256" key="6">
    <source>
        <dbReference type="ARBA" id="ARBA00022857"/>
    </source>
</evidence>
<dbReference type="Pfam" id="PF00258">
    <property type="entry name" value="Flavodoxin_1"/>
    <property type="match status" value="1"/>
</dbReference>
<keyword evidence="4" id="KW-0288">FMN</keyword>
<evidence type="ECO:0000256" key="1">
    <source>
        <dbReference type="ARBA" id="ARBA00001917"/>
    </source>
</evidence>
<dbReference type="GO" id="GO:0005829">
    <property type="term" value="C:cytosol"/>
    <property type="evidence" value="ECO:0007669"/>
    <property type="project" value="TreeGrafter"/>
</dbReference>
<dbReference type="GO" id="GO:0003958">
    <property type="term" value="F:NADPH-hemoprotein reductase activity"/>
    <property type="evidence" value="ECO:0007669"/>
    <property type="project" value="UniProtKB-EC"/>
</dbReference>
<comment type="caution">
    <text evidence="10">The sequence shown here is derived from an EMBL/GenBank/DDBJ whole genome shotgun (WGS) entry which is preliminary data.</text>
</comment>
<dbReference type="EMBL" id="JNBS01000239">
    <property type="protein sequence ID" value="OQS07445.1"/>
    <property type="molecule type" value="Genomic_DNA"/>
</dbReference>
<keyword evidence="7" id="KW-0560">Oxidoreductase</keyword>
<dbReference type="OrthoDB" id="1856718at2759"/>
<evidence type="ECO:0000259" key="9">
    <source>
        <dbReference type="PROSITE" id="PS50902"/>
    </source>
</evidence>
<dbReference type="Gene3D" id="3.40.50.360">
    <property type="match status" value="1"/>
</dbReference>
<keyword evidence="5" id="KW-0274">FAD</keyword>
<comment type="cofactor">
    <cofactor evidence="1">
        <name>FMN</name>
        <dbReference type="ChEBI" id="CHEBI:58210"/>
    </cofactor>
</comment>
<dbReference type="InterPro" id="IPR008254">
    <property type="entry name" value="Flavodoxin/NO_synth"/>
</dbReference>
<dbReference type="InterPro" id="IPR023173">
    <property type="entry name" value="NADPH_Cyt_P450_Rdtase_alpha"/>
</dbReference>
<dbReference type="InterPro" id="IPR017938">
    <property type="entry name" value="Riboflavin_synthase-like_b-brl"/>
</dbReference>
<organism evidence="10 11">
    <name type="scientific">Thraustotheca clavata</name>
    <dbReference type="NCBI Taxonomy" id="74557"/>
    <lineage>
        <taxon>Eukaryota</taxon>
        <taxon>Sar</taxon>
        <taxon>Stramenopiles</taxon>
        <taxon>Oomycota</taxon>
        <taxon>Saprolegniomycetes</taxon>
        <taxon>Saprolegniales</taxon>
        <taxon>Achlyaceae</taxon>
        <taxon>Thraustotheca</taxon>
    </lineage>
</organism>
<dbReference type="InterPro" id="IPR039261">
    <property type="entry name" value="FNR_nucleotide-bd"/>
</dbReference>
<feature type="domain" description="Flavodoxin-like" evidence="9">
    <location>
        <begin position="54"/>
        <end position="201"/>
    </location>
</feature>
<dbReference type="InterPro" id="IPR003097">
    <property type="entry name" value="CysJ-like_FAD-binding"/>
</dbReference>
<dbReference type="Gene3D" id="1.20.990.10">
    <property type="entry name" value="NADPH-cytochrome p450 Reductase, Chain A, domain 3"/>
    <property type="match status" value="1"/>
</dbReference>
<comment type="cofactor">
    <cofactor evidence="2">
        <name>FAD</name>
        <dbReference type="ChEBI" id="CHEBI:57692"/>
    </cofactor>
</comment>
<evidence type="ECO:0000313" key="10">
    <source>
        <dbReference type="EMBL" id="OQS07445.1"/>
    </source>
</evidence>
<dbReference type="PROSITE" id="PS50902">
    <property type="entry name" value="FLAVODOXIN_LIKE"/>
    <property type="match status" value="1"/>
</dbReference>
<keyword evidence="11" id="KW-1185">Reference proteome</keyword>
<keyword evidence="6" id="KW-0521">NADP</keyword>
<dbReference type="PANTHER" id="PTHR19384">
    <property type="entry name" value="NITRIC OXIDE SYNTHASE-RELATED"/>
    <property type="match status" value="1"/>
</dbReference>
<dbReference type="Pfam" id="PF00667">
    <property type="entry name" value="FAD_binding_1"/>
    <property type="match status" value="1"/>
</dbReference>
<evidence type="ECO:0000313" key="11">
    <source>
        <dbReference type="Proteomes" id="UP000243217"/>
    </source>
</evidence>
<dbReference type="GO" id="GO:0050660">
    <property type="term" value="F:flavin adenine dinucleotide binding"/>
    <property type="evidence" value="ECO:0007669"/>
    <property type="project" value="TreeGrafter"/>
</dbReference>